<feature type="domain" description="Zn(2)-C6 fungal-type" evidence="8">
    <location>
        <begin position="14"/>
        <end position="44"/>
    </location>
</feature>
<evidence type="ECO:0000259" key="8">
    <source>
        <dbReference type="PROSITE" id="PS50048"/>
    </source>
</evidence>
<dbReference type="Pfam" id="PF04082">
    <property type="entry name" value="Fungal_trans"/>
    <property type="match status" value="1"/>
</dbReference>
<dbReference type="GO" id="GO:0008270">
    <property type="term" value="F:zinc ion binding"/>
    <property type="evidence" value="ECO:0007669"/>
    <property type="project" value="InterPro"/>
</dbReference>
<feature type="region of interest" description="Disordered" evidence="7">
    <location>
        <begin position="105"/>
        <end position="144"/>
    </location>
</feature>
<protein>
    <submittedName>
        <fullName evidence="9">Fungal-specific transcription factor domain protein</fullName>
    </submittedName>
</protein>
<evidence type="ECO:0000256" key="7">
    <source>
        <dbReference type="SAM" id="MobiDB-lite"/>
    </source>
</evidence>
<dbReference type="Pfam" id="PF00172">
    <property type="entry name" value="Zn_clus"/>
    <property type="match status" value="1"/>
</dbReference>
<dbReference type="PANTHER" id="PTHR47338:SF3">
    <property type="entry name" value="C6 FINGER DOMAIN TRANSCRIPTION FACTOR DBAA-RELATED"/>
    <property type="match status" value="1"/>
</dbReference>
<comment type="subcellular location">
    <subcellularLocation>
        <location evidence="1">Nucleus</location>
    </subcellularLocation>
</comment>
<evidence type="ECO:0000256" key="4">
    <source>
        <dbReference type="ARBA" id="ARBA00023125"/>
    </source>
</evidence>
<dbReference type="GO" id="GO:0003677">
    <property type="term" value="F:DNA binding"/>
    <property type="evidence" value="ECO:0007669"/>
    <property type="project" value="UniProtKB-KW"/>
</dbReference>
<dbReference type="InterPro" id="IPR050815">
    <property type="entry name" value="TF_fung"/>
</dbReference>
<keyword evidence="2" id="KW-0479">Metal-binding</keyword>
<dbReference type="CDD" id="cd00067">
    <property type="entry name" value="GAL4"/>
    <property type="match status" value="1"/>
</dbReference>
<evidence type="ECO:0000256" key="6">
    <source>
        <dbReference type="ARBA" id="ARBA00023242"/>
    </source>
</evidence>
<evidence type="ECO:0000313" key="10">
    <source>
        <dbReference type="Proteomes" id="UP001174694"/>
    </source>
</evidence>
<dbReference type="SMART" id="SM00066">
    <property type="entry name" value="GAL4"/>
    <property type="match status" value="1"/>
</dbReference>
<dbReference type="SUPFAM" id="SSF57701">
    <property type="entry name" value="Zn2/Cys6 DNA-binding domain"/>
    <property type="match status" value="1"/>
</dbReference>
<dbReference type="PROSITE" id="PS50048">
    <property type="entry name" value="ZN2_CY6_FUNGAL_2"/>
    <property type="match status" value="1"/>
</dbReference>
<evidence type="ECO:0000256" key="3">
    <source>
        <dbReference type="ARBA" id="ARBA00023015"/>
    </source>
</evidence>
<sequence length="576" mass="65196">MYARSESRQQPGYACEECRKKKLRCDRQRPHCGACIIAGVACRVIDRRMPRGPKKGSFEALRNRIGELERHLSSIQTSSAITAEPVQDLEEFEVLNWEASDEGQNARLSVSSSSTTRDPQSALATPTFSNATSTKASPTQSLPSYHTSVCDDLQISDLMKADLTQLYFDRVHPVVPMLNQARVAQFSRDSRAMNEYRQCLQFAMWTVAITFSSQFGHLREPMYSRTRALLEALDNKESDMRTCPIEQVQSWILLTFYEFTKCSYRRAWLSAGRVFRLVHLARLHNLDNPKFQSISELEMDSIGKEEKRRTFWVAYCLDRFISVSNGAPMTLLEEVVCTRLPCPDIEFVNGPLTPGPFLSEVMASADPRAYSPLAECIILVTICGRALVHKQVTDVEALYGNSPIEFALRHDWLDSLLVTRMNSLEVNYPRASLASDPMTMFAHLVARTAIIYLCHIMEPLSNDIQTSPLVWSQQDRGVVAAQEISRLAGELEHLGYFKAHTFTPLPIYLSAAKLRSHIERRKSQLQSSPGLMRELEESLQASLDALRKLGSVNNLATYYLELVKANKTSEICFRLE</sequence>
<dbReference type="Proteomes" id="UP001174694">
    <property type="component" value="Unassembled WGS sequence"/>
</dbReference>
<dbReference type="PANTHER" id="PTHR47338">
    <property type="entry name" value="ZN(II)2CYS6 TRANSCRIPTION FACTOR (EUROFUNG)-RELATED"/>
    <property type="match status" value="1"/>
</dbReference>
<dbReference type="AlphaFoldDB" id="A0AA38RPT8"/>
<accession>A0AA38RPT8</accession>
<dbReference type="GO" id="GO:0006351">
    <property type="term" value="P:DNA-templated transcription"/>
    <property type="evidence" value="ECO:0007669"/>
    <property type="project" value="InterPro"/>
</dbReference>
<dbReference type="InterPro" id="IPR001138">
    <property type="entry name" value="Zn2Cys6_DnaBD"/>
</dbReference>
<dbReference type="InterPro" id="IPR007219">
    <property type="entry name" value="XnlR_reg_dom"/>
</dbReference>
<proteinExistence type="predicted"/>
<keyword evidence="10" id="KW-1185">Reference proteome</keyword>
<keyword evidence="6" id="KW-0539">Nucleus</keyword>
<dbReference type="CDD" id="cd12148">
    <property type="entry name" value="fungal_TF_MHR"/>
    <property type="match status" value="1"/>
</dbReference>
<dbReference type="PROSITE" id="PS00463">
    <property type="entry name" value="ZN2_CY6_FUNGAL_1"/>
    <property type="match status" value="1"/>
</dbReference>
<evidence type="ECO:0000256" key="2">
    <source>
        <dbReference type="ARBA" id="ARBA00022723"/>
    </source>
</evidence>
<dbReference type="EMBL" id="JANBVO010000013">
    <property type="protein sequence ID" value="KAJ9148275.1"/>
    <property type="molecule type" value="Genomic_DNA"/>
</dbReference>
<dbReference type="InterPro" id="IPR036864">
    <property type="entry name" value="Zn2-C6_fun-type_DNA-bd_sf"/>
</dbReference>
<dbReference type="GO" id="GO:0005634">
    <property type="term" value="C:nucleus"/>
    <property type="evidence" value="ECO:0007669"/>
    <property type="project" value="UniProtKB-SubCell"/>
</dbReference>
<evidence type="ECO:0000256" key="1">
    <source>
        <dbReference type="ARBA" id="ARBA00004123"/>
    </source>
</evidence>
<dbReference type="GO" id="GO:0000981">
    <property type="term" value="F:DNA-binding transcription factor activity, RNA polymerase II-specific"/>
    <property type="evidence" value="ECO:0007669"/>
    <property type="project" value="InterPro"/>
</dbReference>
<keyword evidence="4" id="KW-0238">DNA-binding</keyword>
<organism evidence="9 10">
    <name type="scientific">Pleurostoma richardsiae</name>
    <dbReference type="NCBI Taxonomy" id="41990"/>
    <lineage>
        <taxon>Eukaryota</taxon>
        <taxon>Fungi</taxon>
        <taxon>Dikarya</taxon>
        <taxon>Ascomycota</taxon>
        <taxon>Pezizomycotina</taxon>
        <taxon>Sordariomycetes</taxon>
        <taxon>Sordariomycetidae</taxon>
        <taxon>Calosphaeriales</taxon>
        <taxon>Pleurostomataceae</taxon>
        <taxon>Pleurostoma</taxon>
    </lineage>
</organism>
<dbReference type="Gene3D" id="4.10.240.10">
    <property type="entry name" value="Zn(2)-C6 fungal-type DNA-binding domain"/>
    <property type="match status" value="1"/>
</dbReference>
<name>A0AA38RPT8_9PEZI</name>
<reference evidence="9" key="1">
    <citation type="submission" date="2022-07" db="EMBL/GenBank/DDBJ databases">
        <title>Fungi with potential for degradation of polypropylene.</title>
        <authorList>
            <person name="Gostincar C."/>
        </authorList>
    </citation>
    <scope>NUCLEOTIDE SEQUENCE</scope>
    <source>
        <strain evidence="9">EXF-13308</strain>
    </source>
</reference>
<gene>
    <name evidence="9" type="ORF">NKR23_g5222</name>
</gene>
<comment type="caution">
    <text evidence="9">The sequence shown here is derived from an EMBL/GenBank/DDBJ whole genome shotgun (WGS) entry which is preliminary data.</text>
</comment>
<evidence type="ECO:0000256" key="5">
    <source>
        <dbReference type="ARBA" id="ARBA00023163"/>
    </source>
</evidence>
<keyword evidence="3" id="KW-0805">Transcription regulation</keyword>
<keyword evidence="5" id="KW-0804">Transcription</keyword>
<evidence type="ECO:0000313" key="9">
    <source>
        <dbReference type="EMBL" id="KAJ9148275.1"/>
    </source>
</evidence>
<dbReference type="SMART" id="SM00906">
    <property type="entry name" value="Fungal_trans"/>
    <property type="match status" value="1"/>
</dbReference>